<dbReference type="SMART" id="SM00220">
    <property type="entry name" value="S_TKc"/>
    <property type="match status" value="1"/>
</dbReference>
<feature type="compositionally biased region" description="Basic and acidic residues" evidence="1">
    <location>
        <begin position="238"/>
        <end position="248"/>
    </location>
</feature>
<feature type="compositionally biased region" description="Polar residues" evidence="1">
    <location>
        <begin position="949"/>
        <end position="964"/>
    </location>
</feature>
<dbReference type="EMBL" id="JARBJD010000003">
    <property type="protein sequence ID" value="KAK2964109.1"/>
    <property type="molecule type" value="Genomic_DNA"/>
</dbReference>
<comment type="caution">
    <text evidence="3">The sequence shown here is derived from an EMBL/GenBank/DDBJ whole genome shotgun (WGS) entry which is preliminary data.</text>
</comment>
<feature type="compositionally biased region" description="Low complexity" evidence="1">
    <location>
        <begin position="844"/>
        <end position="866"/>
    </location>
</feature>
<dbReference type="SUPFAM" id="SSF56112">
    <property type="entry name" value="Protein kinase-like (PK-like)"/>
    <property type="match status" value="1"/>
</dbReference>
<feature type="compositionally biased region" description="Basic and acidic residues" evidence="1">
    <location>
        <begin position="768"/>
        <end position="782"/>
    </location>
</feature>
<dbReference type="InterPro" id="IPR011009">
    <property type="entry name" value="Kinase-like_dom_sf"/>
</dbReference>
<feature type="region of interest" description="Disordered" evidence="1">
    <location>
        <begin position="949"/>
        <end position="972"/>
    </location>
</feature>
<feature type="compositionally biased region" description="Polar residues" evidence="1">
    <location>
        <begin position="599"/>
        <end position="622"/>
    </location>
</feature>
<keyword evidence="4" id="KW-1185">Reference proteome</keyword>
<dbReference type="InterPro" id="IPR050588">
    <property type="entry name" value="WNK_Ser-Thr_kinase"/>
</dbReference>
<reference evidence="3 4" key="1">
    <citation type="journal article" date="2022" name="bioRxiv">
        <title>Genomics of Preaxostyla Flagellates Illuminates Evolutionary Transitions and the Path Towards Mitochondrial Loss.</title>
        <authorList>
            <person name="Novak L.V.F."/>
            <person name="Treitli S.C."/>
            <person name="Pyrih J."/>
            <person name="Halakuc P."/>
            <person name="Pipaliya S.V."/>
            <person name="Vacek V."/>
            <person name="Brzon O."/>
            <person name="Soukal P."/>
            <person name="Eme L."/>
            <person name="Dacks J.B."/>
            <person name="Karnkowska A."/>
            <person name="Elias M."/>
            <person name="Hampl V."/>
        </authorList>
    </citation>
    <scope>NUCLEOTIDE SEQUENCE [LARGE SCALE GENOMIC DNA]</scope>
    <source>
        <strain evidence="3">NAU3</strain>
        <tissue evidence="3">Gut</tissue>
    </source>
</reference>
<dbReference type="GO" id="GO:0016301">
    <property type="term" value="F:kinase activity"/>
    <property type="evidence" value="ECO:0007669"/>
    <property type="project" value="UniProtKB-KW"/>
</dbReference>
<keyword evidence="3" id="KW-0808">Transferase</keyword>
<dbReference type="InterPro" id="IPR001245">
    <property type="entry name" value="Ser-Thr/Tyr_kinase_cat_dom"/>
</dbReference>
<gene>
    <name evidence="3" type="ORF">BLNAU_640</name>
</gene>
<feature type="region of interest" description="Disordered" evidence="1">
    <location>
        <begin position="599"/>
        <end position="647"/>
    </location>
</feature>
<feature type="compositionally biased region" description="Polar residues" evidence="1">
    <location>
        <begin position="792"/>
        <end position="813"/>
    </location>
</feature>
<evidence type="ECO:0000259" key="2">
    <source>
        <dbReference type="PROSITE" id="PS50011"/>
    </source>
</evidence>
<evidence type="ECO:0000313" key="4">
    <source>
        <dbReference type="Proteomes" id="UP001281761"/>
    </source>
</evidence>
<dbReference type="Proteomes" id="UP001281761">
    <property type="component" value="Unassembled WGS sequence"/>
</dbReference>
<organism evidence="3 4">
    <name type="scientific">Blattamonas nauphoetae</name>
    <dbReference type="NCBI Taxonomy" id="2049346"/>
    <lineage>
        <taxon>Eukaryota</taxon>
        <taxon>Metamonada</taxon>
        <taxon>Preaxostyla</taxon>
        <taxon>Oxymonadida</taxon>
        <taxon>Blattamonas</taxon>
    </lineage>
</organism>
<feature type="region of interest" description="Disordered" evidence="1">
    <location>
        <begin position="758"/>
        <end position="866"/>
    </location>
</feature>
<feature type="domain" description="Protein kinase" evidence="2">
    <location>
        <begin position="1"/>
        <end position="233"/>
    </location>
</feature>
<sequence>MSVSDGDPEPEEYDSSGRKVVSFSPTHHSFRAYDKEKGREIAWHDFVFTSDSQSSVSRANQTLIHLQTLNEPTLVRFVKHWFDYEQKILTIITEATSSGSIQDFIGIVKIGGVGLGKGATVGFGVSSILKKDLNADSSDVAVYAAPEAMGGRVSAKSDVYSFGMCMLKLQTGVRPYAECETVEQLNQRRAMHLFPESLSAVDDDLIRTTITQCIAFDPDARPSALDLLSCPLFRAEDHSQEDHDDSLNERMTSFSQPSSPTPPHITQNASFPALTALRETSLLRKIRLRRSSRAKQAPSHSQTQSDPNIRQSGRHTKAPTSKSGMAHTVDSDDQSASSLRKEPNTSPSTTHQSSLVPCTSSALIDVACSLTINDSLQTVTFSYNPHLDSVCQIVQELQTEFCLPDAQTEEIRNVLTIAINDKLAQSGHVCQGVHADQSLLTNRAHQAQHNDAGILPSPTLTSAFDAAGCGQQCKHRPHRKSFSDFRSLYSSLGHSNRSPIRIQLDQQHPQVTVNCHPLHSSAARSRYQSEGHHISPSKRLNKSMLLSPIPTRKRSKLPKHHLFYSVSDTDQPCVDCVSFHALPSPYPVHVPLRVSPNYFKTTSPNPDPSHTNSERSFSLRTSSRNKKPKQKSVSVQTDPSPADPTDESSCLLAPFIGTASAMMKQSIRDFVKVLLSANPTDIPELVSQVAHHAGDCYLNMLHGVLSCTASSIDNDETRSTGQLSKQERLSLVQHCEMEISRQMRQTFDKLESTLMGTVNTITRHKRPGEREDAQSEPVERKSTSKYPPATPQPNRRPTTSPNQHLPKNTSALKSSTSSTSQPACHNTTHLQGSSQAILHPQLPLPRHSPSSASSPPSSPNSVTISTPHSLTSSHSFFNDDNEFVKSLLHSFDSQHSVSSKSHHFDGTTHTLPIPTAPHLHKITAQPSFLQVPSPSFYSIGSDFFTVPSTQGGHDSTGQIPVNPNQQFQQQFH</sequence>
<feature type="region of interest" description="Disordered" evidence="1">
    <location>
        <begin position="238"/>
        <end position="273"/>
    </location>
</feature>
<dbReference type="Gene3D" id="1.10.510.10">
    <property type="entry name" value="Transferase(Phosphotransferase) domain 1"/>
    <property type="match status" value="1"/>
</dbReference>
<proteinExistence type="predicted"/>
<name>A0ABQ9YK22_9EUKA</name>
<feature type="compositionally biased region" description="Polar residues" evidence="1">
    <location>
        <begin position="298"/>
        <end position="311"/>
    </location>
</feature>
<dbReference type="InterPro" id="IPR000719">
    <property type="entry name" value="Prot_kinase_dom"/>
</dbReference>
<evidence type="ECO:0000256" key="1">
    <source>
        <dbReference type="SAM" id="MobiDB-lite"/>
    </source>
</evidence>
<feature type="compositionally biased region" description="Polar residues" evidence="1">
    <location>
        <begin position="821"/>
        <end position="836"/>
    </location>
</feature>
<protein>
    <submittedName>
        <fullName evidence="3">STE family protein kinase</fullName>
    </submittedName>
</protein>
<dbReference type="Gene3D" id="3.30.200.20">
    <property type="entry name" value="Phosphorylase Kinase, domain 1"/>
    <property type="match status" value="1"/>
</dbReference>
<feature type="compositionally biased region" description="Polar residues" evidence="1">
    <location>
        <begin position="334"/>
        <end position="355"/>
    </location>
</feature>
<accession>A0ABQ9YK22</accession>
<dbReference type="PANTHER" id="PTHR13902">
    <property type="entry name" value="SERINE/THREONINE-PROTEIN KINASE WNK WITH NO LYSINE -RELATED"/>
    <property type="match status" value="1"/>
</dbReference>
<dbReference type="PROSITE" id="PS50011">
    <property type="entry name" value="PROTEIN_KINASE_DOM"/>
    <property type="match status" value="1"/>
</dbReference>
<dbReference type="Pfam" id="PF07714">
    <property type="entry name" value="PK_Tyr_Ser-Thr"/>
    <property type="match status" value="1"/>
</dbReference>
<evidence type="ECO:0000313" key="3">
    <source>
        <dbReference type="EMBL" id="KAK2964109.1"/>
    </source>
</evidence>
<keyword evidence="3" id="KW-0418">Kinase</keyword>
<feature type="region of interest" description="Disordered" evidence="1">
    <location>
        <begin position="290"/>
        <end position="355"/>
    </location>
</feature>